<organism evidence="4 5">
    <name type="scientific">Trypanosoma conorhini</name>
    <dbReference type="NCBI Taxonomy" id="83891"/>
    <lineage>
        <taxon>Eukaryota</taxon>
        <taxon>Discoba</taxon>
        <taxon>Euglenozoa</taxon>
        <taxon>Kinetoplastea</taxon>
        <taxon>Metakinetoplastina</taxon>
        <taxon>Trypanosomatida</taxon>
        <taxon>Trypanosomatidae</taxon>
        <taxon>Trypanosoma</taxon>
    </lineage>
</organism>
<feature type="region of interest" description="Disordered" evidence="1">
    <location>
        <begin position="29"/>
        <end position="60"/>
    </location>
</feature>
<name>A0A422PYK6_9TRYP</name>
<dbReference type="AlphaFoldDB" id="A0A422PYK6"/>
<evidence type="ECO:0000313" key="4">
    <source>
        <dbReference type="EMBL" id="RNF22794.1"/>
    </source>
</evidence>
<evidence type="ECO:0000256" key="3">
    <source>
        <dbReference type="SAM" id="SignalP"/>
    </source>
</evidence>
<accession>A0A422PYK6</accession>
<evidence type="ECO:0000256" key="2">
    <source>
        <dbReference type="SAM" id="Phobius"/>
    </source>
</evidence>
<keyword evidence="5" id="KW-1185">Reference proteome</keyword>
<dbReference type="Proteomes" id="UP000284403">
    <property type="component" value="Unassembled WGS sequence"/>
</dbReference>
<feature type="region of interest" description="Disordered" evidence="1">
    <location>
        <begin position="224"/>
        <end position="244"/>
    </location>
</feature>
<feature type="chain" id="PRO_5019390668" evidence="3">
    <location>
        <begin position="21"/>
        <end position="259"/>
    </location>
</feature>
<keyword evidence="2" id="KW-1133">Transmembrane helix</keyword>
<dbReference type="EMBL" id="MKKU01000129">
    <property type="protein sequence ID" value="RNF22794.1"/>
    <property type="molecule type" value="Genomic_DNA"/>
</dbReference>
<feature type="transmembrane region" description="Helical" evidence="2">
    <location>
        <begin position="190"/>
        <end position="214"/>
    </location>
</feature>
<reference evidence="4 5" key="1">
    <citation type="journal article" date="2018" name="BMC Genomics">
        <title>Genomic comparison of Trypanosoma conorhini and Trypanosoma rangeli to Trypanosoma cruzi strains of high and low virulence.</title>
        <authorList>
            <person name="Bradwell K.R."/>
            <person name="Koparde V.N."/>
            <person name="Matveyev A.V."/>
            <person name="Serrano M.G."/>
            <person name="Alves J.M."/>
            <person name="Parikh H."/>
            <person name="Huang B."/>
            <person name="Lee V."/>
            <person name="Espinosa-Alvarez O."/>
            <person name="Ortiz P.A."/>
            <person name="Costa-Martins A.G."/>
            <person name="Teixeira M.M."/>
            <person name="Buck G.A."/>
        </authorList>
    </citation>
    <scope>NUCLEOTIDE SEQUENCE [LARGE SCALE GENOMIC DNA]</scope>
    <source>
        <strain evidence="4 5">025E</strain>
    </source>
</reference>
<keyword evidence="3" id="KW-0732">Signal</keyword>
<protein>
    <submittedName>
        <fullName evidence="4">Uncharacterized protein</fullName>
    </submittedName>
</protein>
<proteinExistence type="predicted"/>
<dbReference type="RefSeq" id="XP_029229955.1">
    <property type="nucleotide sequence ID" value="XM_029370031.1"/>
</dbReference>
<dbReference type="OrthoDB" id="253041at2759"/>
<comment type="caution">
    <text evidence="4">The sequence shown here is derived from an EMBL/GenBank/DDBJ whole genome shotgun (WGS) entry which is preliminary data.</text>
</comment>
<keyword evidence="2" id="KW-0472">Membrane</keyword>
<feature type="signal peptide" evidence="3">
    <location>
        <begin position="1"/>
        <end position="20"/>
    </location>
</feature>
<gene>
    <name evidence="4" type="ORF">Tco025E_03109</name>
</gene>
<evidence type="ECO:0000256" key="1">
    <source>
        <dbReference type="SAM" id="MobiDB-lite"/>
    </source>
</evidence>
<dbReference type="GeneID" id="40316720"/>
<keyword evidence="2" id="KW-0812">Transmembrane</keyword>
<sequence length="259" mass="26134">MPGILFTALLLLLAVPSASGAGAGGTAGFVADGHPPDHVPGAGAEDPTGPGRLEELPSRPRTDAACARRYGAGAVFASERQRCAWRLPSGVALPALRATPNSAVDADRCALLRSLHVMLSTLRPEGAPVMPVASAGVRGTPVLCGGVDLRAWAVGHAGGPTSSFAAAAASAMPPSHEATRGQSRGQPTPVWAVLLLVLLGTLGAACVAGIAVLARGLRLQRAPRLSRRAASQVPTAAREQRAHSSAGDLQRVVCATANA</sequence>
<evidence type="ECO:0000313" key="5">
    <source>
        <dbReference type="Proteomes" id="UP000284403"/>
    </source>
</evidence>